<dbReference type="EMBL" id="BKCJ011412502">
    <property type="protein sequence ID" value="GFD31283.1"/>
    <property type="molecule type" value="Genomic_DNA"/>
</dbReference>
<protein>
    <submittedName>
        <fullName evidence="1">Uncharacterized protein</fullName>
    </submittedName>
</protein>
<reference evidence="1" key="1">
    <citation type="journal article" date="2019" name="Sci. Rep.">
        <title>Draft genome of Tanacetum cinerariifolium, the natural source of mosquito coil.</title>
        <authorList>
            <person name="Yamashiro T."/>
            <person name="Shiraishi A."/>
            <person name="Satake H."/>
            <person name="Nakayama K."/>
        </authorList>
    </citation>
    <scope>NUCLEOTIDE SEQUENCE</scope>
</reference>
<evidence type="ECO:0000313" key="1">
    <source>
        <dbReference type="EMBL" id="GFD31283.1"/>
    </source>
</evidence>
<feature type="non-terminal residue" evidence="1">
    <location>
        <position position="1"/>
    </location>
</feature>
<sequence>DGHQRAQVAVGMVTFTLFNMAARVGGEDEVGFAEGLRQYRGEVDGAVQALAVQLPQPHVRLLSMAQKDQRLSAVLGLAKLYVRMKNDHQMGNSVRGCTQPPDLPY</sequence>
<accession>A0A699VAX9</accession>
<comment type="caution">
    <text evidence="1">The sequence shown here is derived from an EMBL/GenBank/DDBJ whole genome shotgun (WGS) entry which is preliminary data.</text>
</comment>
<gene>
    <name evidence="1" type="ORF">Tci_903252</name>
</gene>
<dbReference type="AlphaFoldDB" id="A0A699VAX9"/>
<name>A0A699VAX9_TANCI</name>
<organism evidence="1">
    <name type="scientific">Tanacetum cinerariifolium</name>
    <name type="common">Dalmatian daisy</name>
    <name type="synonym">Chrysanthemum cinerariifolium</name>
    <dbReference type="NCBI Taxonomy" id="118510"/>
    <lineage>
        <taxon>Eukaryota</taxon>
        <taxon>Viridiplantae</taxon>
        <taxon>Streptophyta</taxon>
        <taxon>Embryophyta</taxon>
        <taxon>Tracheophyta</taxon>
        <taxon>Spermatophyta</taxon>
        <taxon>Magnoliopsida</taxon>
        <taxon>eudicotyledons</taxon>
        <taxon>Gunneridae</taxon>
        <taxon>Pentapetalae</taxon>
        <taxon>asterids</taxon>
        <taxon>campanulids</taxon>
        <taxon>Asterales</taxon>
        <taxon>Asteraceae</taxon>
        <taxon>Asteroideae</taxon>
        <taxon>Anthemideae</taxon>
        <taxon>Anthemidinae</taxon>
        <taxon>Tanacetum</taxon>
    </lineage>
</organism>
<proteinExistence type="predicted"/>